<dbReference type="Proteomes" id="UP000298246">
    <property type="component" value="Unassembled WGS sequence"/>
</dbReference>
<gene>
    <name evidence="1" type="ORF">B5M42_15565</name>
</gene>
<name>A0A4Y8Q088_9BACL</name>
<accession>A0A4Y8Q088</accession>
<proteinExistence type="predicted"/>
<dbReference type="AlphaFoldDB" id="A0A4Y8Q088"/>
<reference evidence="1 2" key="1">
    <citation type="submission" date="2017-03" db="EMBL/GenBank/DDBJ databases">
        <title>Isolation of Levoglucosan Utilizing Bacteria.</title>
        <authorList>
            <person name="Arya A.S."/>
        </authorList>
    </citation>
    <scope>NUCLEOTIDE SEQUENCE [LARGE SCALE GENOMIC DNA]</scope>
    <source>
        <strain evidence="1 2">MEC069</strain>
    </source>
</reference>
<organism evidence="1 2">
    <name type="scientific">Paenibacillus athensensis</name>
    <dbReference type="NCBI Taxonomy" id="1967502"/>
    <lineage>
        <taxon>Bacteria</taxon>
        <taxon>Bacillati</taxon>
        <taxon>Bacillota</taxon>
        <taxon>Bacilli</taxon>
        <taxon>Bacillales</taxon>
        <taxon>Paenibacillaceae</taxon>
        <taxon>Paenibacillus</taxon>
    </lineage>
</organism>
<keyword evidence="2" id="KW-1185">Reference proteome</keyword>
<evidence type="ECO:0000313" key="1">
    <source>
        <dbReference type="EMBL" id="TFE86043.1"/>
    </source>
</evidence>
<evidence type="ECO:0000313" key="2">
    <source>
        <dbReference type="Proteomes" id="UP000298246"/>
    </source>
</evidence>
<sequence length="91" mass="9732">MKMKLAFVNEAPTEEQLSGFIQAYAKECESCGLDEGMVQAAATAGYVVSVYDNDLLIALGGGTGETALHVLPSYRYREIDVTLGKLLTLGN</sequence>
<comment type="caution">
    <text evidence="1">The sequence shown here is derived from an EMBL/GenBank/DDBJ whole genome shotgun (WGS) entry which is preliminary data.</text>
</comment>
<dbReference type="EMBL" id="MYFO01000021">
    <property type="protein sequence ID" value="TFE86043.1"/>
    <property type="molecule type" value="Genomic_DNA"/>
</dbReference>
<protein>
    <submittedName>
        <fullName evidence="1">Uncharacterized protein</fullName>
    </submittedName>
</protein>